<dbReference type="Gene3D" id="3.30.70.2450">
    <property type="match status" value="1"/>
</dbReference>
<evidence type="ECO:0000256" key="1">
    <source>
        <dbReference type="SAM" id="MobiDB-lite"/>
    </source>
</evidence>
<proteinExistence type="predicted"/>
<organism evidence="2 3">
    <name type="scientific">Umezawaea endophytica</name>
    <dbReference type="NCBI Taxonomy" id="1654476"/>
    <lineage>
        <taxon>Bacteria</taxon>
        <taxon>Bacillati</taxon>
        <taxon>Actinomycetota</taxon>
        <taxon>Actinomycetes</taxon>
        <taxon>Pseudonocardiales</taxon>
        <taxon>Pseudonocardiaceae</taxon>
        <taxon>Umezawaea</taxon>
    </lineage>
</organism>
<accession>A0A9X2VXH9</accession>
<feature type="region of interest" description="Disordered" evidence="1">
    <location>
        <begin position="1"/>
        <end position="32"/>
    </location>
</feature>
<keyword evidence="3" id="KW-1185">Reference proteome</keyword>
<dbReference type="SUPFAM" id="SSF51905">
    <property type="entry name" value="FAD/NAD(P)-binding domain"/>
    <property type="match status" value="1"/>
</dbReference>
<dbReference type="AlphaFoldDB" id="A0A9X2VXH9"/>
<evidence type="ECO:0000313" key="2">
    <source>
        <dbReference type="EMBL" id="MCS7484505.1"/>
    </source>
</evidence>
<dbReference type="EMBL" id="JANYMP010000047">
    <property type="protein sequence ID" value="MCS7484505.1"/>
    <property type="molecule type" value="Genomic_DNA"/>
</dbReference>
<dbReference type="Proteomes" id="UP001141259">
    <property type="component" value="Unassembled WGS sequence"/>
</dbReference>
<evidence type="ECO:0000313" key="3">
    <source>
        <dbReference type="Proteomes" id="UP001141259"/>
    </source>
</evidence>
<comment type="caution">
    <text evidence="2">The sequence shown here is derived from an EMBL/GenBank/DDBJ whole genome shotgun (WGS) entry which is preliminary data.</text>
</comment>
<sequence>MTGTGGAVPEVATKFIRPTPPGDGPGQSGVPAGDWATGLFKKLAPRPSGQEPLRVDVAGGGPVGLSFACTLRAMMGDQVVVRVFDRRWRRQGNRVLWLGLAEGNHRREQVVTLQSNVWSTLPEAVQKKLFVEGRFAEMWPLGPDSPGERGRPRNLKIRWIEDCLLDMAQDVYGIELVPEPYTPPAEWGDTRILVIADGANSPTREKLKEHFGTSDRNFYSVGGEQLVETVLGIRVKGNFPDEFTVPLTVSQNRFLFNSLGGGFINMRLTAEEASEIVAIGENSPVECISRYRCMMLPRGDRFVCDRHRAIFKPSIDRLSFLWPRILDGARFFGASPQDILGITMFRLSMTQNSRFTAQLNSKTFGFLIGDAANSLHFWPGRGLNTGVKSALSLAGTLRSRWQGKQLRSSDFSAHEGLMQQLQYREKARAWTTMVMPQDDGMPRGIEARIRDGLTTTTDRQALTNELWSRMRTIKNRLGSRMGHMPADDWYLSRINGLQTKTLQVLVETGSWITREIGGDEISVDVEFPVLDAPSVVAEPVPAAPSRPVMMQIDAEQTVLKPMRDVIAAQPVVAPTP</sequence>
<protein>
    <submittedName>
        <fullName evidence="2">Uncharacterized protein</fullName>
    </submittedName>
</protein>
<gene>
    <name evidence="2" type="ORF">NZH93_47415</name>
</gene>
<dbReference type="RefSeq" id="WP_259629952.1">
    <property type="nucleotide sequence ID" value="NZ_JANYMP010000047.1"/>
</dbReference>
<name>A0A9X2VXH9_9PSEU</name>
<dbReference type="Gene3D" id="3.50.50.60">
    <property type="entry name" value="FAD/NAD(P)-binding domain"/>
    <property type="match status" value="1"/>
</dbReference>
<reference evidence="2" key="1">
    <citation type="submission" date="2022-08" db="EMBL/GenBank/DDBJ databases">
        <authorList>
            <person name="Tistechok S."/>
            <person name="Samborskyy M."/>
            <person name="Roman I."/>
        </authorList>
    </citation>
    <scope>NUCLEOTIDE SEQUENCE</scope>
    <source>
        <strain evidence="2">DSM 103496</strain>
    </source>
</reference>
<dbReference type="InterPro" id="IPR036188">
    <property type="entry name" value="FAD/NAD-bd_sf"/>
</dbReference>